<dbReference type="InterPro" id="IPR042350">
    <property type="entry name" value="ATRAID"/>
</dbReference>
<dbReference type="PROSITE" id="PS00022">
    <property type="entry name" value="EGF_1"/>
    <property type="match status" value="1"/>
</dbReference>
<feature type="disulfide bond" evidence="1">
    <location>
        <begin position="193"/>
        <end position="202"/>
    </location>
</feature>
<evidence type="ECO:0000256" key="1">
    <source>
        <dbReference type="PROSITE-ProRule" id="PRU00076"/>
    </source>
</evidence>
<dbReference type="SUPFAM" id="SSF52058">
    <property type="entry name" value="L domain-like"/>
    <property type="match status" value="1"/>
</dbReference>
<dbReference type="PROSITE" id="PS50026">
    <property type="entry name" value="EGF_3"/>
    <property type="match status" value="1"/>
</dbReference>
<dbReference type="Proteomes" id="UP000694393">
    <property type="component" value="Unplaced"/>
</dbReference>
<evidence type="ECO:0000313" key="5">
    <source>
        <dbReference type="Proteomes" id="UP000694393"/>
    </source>
</evidence>
<evidence type="ECO:0000256" key="2">
    <source>
        <dbReference type="SAM" id="Phobius"/>
    </source>
</evidence>
<organism evidence="4 5">
    <name type="scientific">Pelusios castaneus</name>
    <name type="common">West African mud turtle</name>
    <dbReference type="NCBI Taxonomy" id="367368"/>
    <lineage>
        <taxon>Eukaryota</taxon>
        <taxon>Metazoa</taxon>
        <taxon>Chordata</taxon>
        <taxon>Craniata</taxon>
        <taxon>Vertebrata</taxon>
        <taxon>Euteleostomi</taxon>
        <taxon>Archelosauria</taxon>
        <taxon>Testudinata</taxon>
        <taxon>Testudines</taxon>
        <taxon>Pleurodira</taxon>
        <taxon>Pelomedusidae</taxon>
        <taxon>Pelusios</taxon>
    </lineage>
</organism>
<accession>A0A8C8SPC2</accession>
<keyword evidence="2" id="KW-1133">Transmembrane helix</keyword>
<comment type="caution">
    <text evidence="1">Lacks conserved residue(s) required for the propagation of feature annotation.</text>
</comment>
<proteinExistence type="predicted"/>
<dbReference type="Ensembl" id="ENSPCET00000022499.1">
    <property type="protein sequence ID" value="ENSPCEP00000021756.1"/>
    <property type="gene ID" value="ENSPCEG00000016709.1"/>
</dbReference>
<reference evidence="4" key="2">
    <citation type="submission" date="2025-09" db="UniProtKB">
        <authorList>
            <consortium name="Ensembl"/>
        </authorList>
    </citation>
    <scope>IDENTIFICATION</scope>
</reference>
<sequence length="239" mass="25388">MGHVGCAVGPAMGPVFGGGARLWALLLLLAAWGERGGATRPSSVCGCCPGPVRTSSRVAEYCASRPALQLWGRCCLSGAAIQGLDLGNCSLPLLCPGFQDARTAVVIDLTENPLQNIPNTSFRGFTRLQSVSLPFALECPGGDLAWDHITTHGDNRTCWGQRNPCNGSAELAWLCPENSLCTPDGPGLFQCLCSRNYHGYKCLRKGTFPMLLFYGILGAVTATLSLLAWASQRRKAKAS</sequence>
<dbReference type="GO" id="GO:0045669">
    <property type="term" value="P:positive regulation of osteoblast differentiation"/>
    <property type="evidence" value="ECO:0007669"/>
    <property type="project" value="TreeGrafter"/>
</dbReference>
<dbReference type="PANTHER" id="PTHR15926:SF1">
    <property type="entry name" value="ALL-TRANS RETINOIC ACID-INDUCED DIFFERENTIATION FACTOR"/>
    <property type="match status" value="1"/>
</dbReference>
<evidence type="ECO:0000259" key="3">
    <source>
        <dbReference type="PROSITE" id="PS50026"/>
    </source>
</evidence>
<dbReference type="PANTHER" id="PTHR15926">
    <property type="entry name" value="ALL-TRANS RETINOIC ACID-INDUCED DIFFERENTIATION FACTOR"/>
    <property type="match status" value="1"/>
</dbReference>
<feature type="transmembrane region" description="Helical" evidence="2">
    <location>
        <begin position="211"/>
        <end position="230"/>
    </location>
</feature>
<keyword evidence="2" id="KW-0472">Membrane</keyword>
<evidence type="ECO:0000313" key="4">
    <source>
        <dbReference type="Ensembl" id="ENSPCEP00000021756.1"/>
    </source>
</evidence>
<feature type="domain" description="EGF-like" evidence="3">
    <location>
        <begin position="161"/>
        <end position="203"/>
    </location>
</feature>
<keyword evidence="2" id="KW-0812">Transmembrane</keyword>
<protein>
    <recommendedName>
        <fullName evidence="3">EGF-like domain-containing protein</fullName>
    </recommendedName>
</protein>
<reference evidence="4" key="1">
    <citation type="submission" date="2025-08" db="UniProtKB">
        <authorList>
            <consortium name="Ensembl"/>
        </authorList>
    </citation>
    <scope>IDENTIFICATION</scope>
</reference>
<keyword evidence="1" id="KW-0245">EGF-like domain</keyword>
<dbReference type="AlphaFoldDB" id="A0A8C8SPC2"/>
<keyword evidence="5" id="KW-1185">Reference proteome</keyword>
<keyword evidence="1" id="KW-1015">Disulfide bond</keyword>
<dbReference type="InterPro" id="IPR000742">
    <property type="entry name" value="EGF"/>
</dbReference>
<name>A0A8C8SPC2_9SAUR</name>